<evidence type="ECO:0000259" key="21">
    <source>
        <dbReference type="PROSITE" id="PS51874"/>
    </source>
</evidence>
<feature type="region of interest" description="Disordered" evidence="17">
    <location>
        <begin position="28"/>
        <end position="53"/>
    </location>
</feature>
<evidence type="ECO:0000256" key="9">
    <source>
        <dbReference type="ARBA" id="ARBA00022741"/>
    </source>
</evidence>
<feature type="transmembrane region" description="Helical" evidence="18">
    <location>
        <begin position="606"/>
        <end position="626"/>
    </location>
</feature>
<keyword evidence="23" id="KW-1185">Reference proteome</keyword>
<keyword evidence="11" id="KW-0788">Thiol protease</keyword>
<dbReference type="InterPro" id="IPR001205">
    <property type="entry name" value="RNA-dir_pol_C"/>
</dbReference>
<keyword evidence="15" id="KW-1038">Host endoplasmic reticulum</keyword>
<dbReference type="Pfam" id="PF00680">
    <property type="entry name" value="RdRP_1"/>
    <property type="match status" value="1"/>
</dbReference>
<evidence type="ECO:0000313" key="22">
    <source>
        <dbReference type="EMBL" id="WAJ59634.1"/>
    </source>
</evidence>
<dbReference type="Pfam" id="PF00910">
    <property type="entry name" value="RNA_helicase"/>
    <property type="match status" value="1"/>
</dbReference>
<keyword evidence="10" id="KW-0378">Hydrolase</keyword>
<dbReference type="Gene3D" id="3.30.70.270">
    <property type="match status" value="1"/>
</dbReference>
<sequence length="2276" mass="254635">MTCALERACLAYSETPMVPKGYNTRSAPAITGGQTRMTPVSVQGPKKATVEKGSAPTQKEARVAYYATWQEKEHLQLQVQLDQAEWYLTALSFGDLPKTSKYFPFFFPDSTKSHSSFSDASPVSIKILFFLFKIIKINFFHVFWEMNLPSRILASGQNLQERRQASIAASKARTEARRAAEAKSLYEKKKRLLLPLIVKAKALISRHEAASIIAAMKAADEHLPSNWCRKLSAAELKAEKAVSAYADICAKVWRVKRQEKTALRLAEEKAFLKSLNFRSATPRMVEPKRRRLPRHLAPAHPAGALSDLLPYKGLGAVAADPSCKIIVALAPLSKKRPDFVSAVYSFLMGPRRDLLPMQKVYKICSNLIHLSDWYPHEALTEELNKLADEASCEEAYDAISSETLKLDALLEEYNLKADDNYGGRARKWLGKVAGNIKDAASDLGRKFLSGCEQAGEKMATGVFSVIMKNFYEALATIKHELGVAKTLLDALVAKVKDWYYTILNKTHEALKTLGFWSACALGIICGVGLCTLTEKVLLSMGVSCAGFLSTIFCTACFAWLGLKLAGGCDEVLREMQIHLTHLAKHMFADATVQKNGLGEDLNAKSIPVLSSVVSALGAFGTSLVGFRTETVIEIGKIGAACHSMRMGKEALKEFGATMLYYMGRIADKVTGRETVFFDELSVLIQVDVRSWIKRAQGVLVEANYTPLSNLAFSDVVNRLVADGEKLQSGVAGVPRKLSMDFGHLVGTIMKDLHDIQKKIVRCGPSDGRRKEPCWIYVFGDSHVGKSNLMDYLALELCKHFDLPHTVCPRNGRDPFFSGYSRQTVLQIDDLSAIRTDPPLEGELINLVSCQEYPLNMADVADKPIYFQSPFIVSSSNMIEAPAGCGIRHTEAYRNRRAVLIKMRRKPNAQYNPDDIFAAAQICFYDPESQAIEGLVADKPDAEWMDVPDAMTEILNRASLHRREQDRLQVRYMEKFAVQDPILLASEKFLKEEARKHLCYLDQARCEEAGMKTTAGAHFLCVDEQMFVLSSSFQFEEVVPEHPQYAEWEKACLETFLGGVQASECIYTRSMIVTGFLRNMVQGESAVISVEEMASTASAIQKRLFSKLDLGEKIFLRLLQKKVDSQLKDSEFNPYSNTVWIKLIESVGASREFVASHGGNILLLASAMIVIIVLCYGFIKVFIGLMTGSMSLAAAIGGTKEVDLKAQSSSAGQDKGYRNRNIPVHQRYTYARGQEKTGMPPAASLCVAIYGTRGHFVSALQYENKSIMMTRHQSRFFQEGEQLTCIFASTGESKLVRWHEIEVMDFPQQEIVLWMAPSLPDLPHLYRGLFLKDREAELPNNFKLLGYVLRQDKHAFHYDTLDTYASVENICLPVKAIINNELYRHEIPRRIAFHYNARNDDCGMLILAQIAGKLKIVGLLVAGKESTSWADILPNPQLGELKATMEYEPEFGEAEDGFFRIGYVEANKAPTMPTKTNLVKVPAHLQVPTNVPIKEPAIISAKDPRCPEGVDPPLQALRKKFSHPMGDLDQKLLDEVAQDIIETWYDCENHVLEDAPLSLAINGMPAGIEKEGSKGEFEEEIESFILKTSPGYPYFRENRATGSKGKEAYFQEAPDGSKELKKDTLAYELYENLVQFTKSEVPELVVIECPKDEPLPERKVKMGACRLFEIMPLHYNLFLRVKTLNFSRFLQRNRNSLPCQVGINAYSREWSHIFQRLLNKNDQAINCDYSAFDGLMTAQVVECIAKMINKLYSLSGEGEISQAQRFNMIMALHGRLAMVGRKLYRVNSGIPSGFALTVVINSIFNELLMRYAFKKMAPRPQRNLFTGVTLLVYGDDNLMSCDPNIAEWYNGESIRMCLKDLKVTITDGSDKLAPTIEWKPLSELDFLKRKFKITSSGVVQAPLDLSAIYTSLYWLTPDASKLRAGQKGCDFEGEVDVVDELLLNANVALAEIYLYEDREFFDRIREFYVRRFPLLKDTIRTWAFCESFHSGQQTGMLRWDPARVLDAMIGPDFARFMRVSEQGNKAHFYSPTLGVAGPFYKAQPHEFLVSTTMLKEGEQGFYIPVTIGAGVGGLPTTKWVKDFGASSYLKDNRGFLCRDAILAQYNAGKTLIFRDRAPYVAGNAALIRFAASARLLDQKEALHLYRNVIPEATDGLERYFDAPIPAAQMPGKFYFANGTTYAHLQEFKDAQVCNFEGGVREVLNDASRARKIPCLSAAQKGTKCEVALVCDHKMCPHHYVTNRDFKSAFEACWLARCKSPGVRVGAAFGLRPGSTGF</sequence>
<evidence type="ECO:0000256" key="15">
    <source>
        <dbReference type="ARBA" id="ARBA00023184"/>
    </source>
</evidence>
<dbReference type="GO" id="GO:0006508">
    <property type="term" value="P:proteolysis"/>
    <property type="evidence" value="ECO:0007669"/>
    <property type="project" value="UniProtKB-KW"/>
</dbReference>
<feature type="domain" description="SF3 helicase" evidence="20">
    <location>
        <begin position="749"/>
        <end position="917"/>
    </location>
</feature>
<dbReference type="InterPro" id="IPR000605">
    <property type="entry name" value="Helicase_SF3_ssDNA/RNA_vir"/>
</dbReference>
<evidence type="ECO:0000256" key="3">
    <source>
        <dbReference type="ARBA" id="ARBA00020936"/>
    </source>
</evidence>
<dbReference type="InterPro" id="IPR014759">
    <property type="entry name" value="Helicase_SF3_ssRNA_vir"/>
</dbReference>
<evidence type="ECO:0000256" key="12">
    <source>
        <dbReference type="ARBA" id="ARBA00022840"/>
    </source>
</evidence>
<keyword evidence="5" id="KW-0645">Protease</keyword>
<feature type="domain" description="RdRp catalytic" evidence="19">
    <location>
        <begin position="1721"/>
        <end position="1848"/>
    </location>
</feature>
<keyword evidence="9" id="KW-0547">Nucleotide-binding</keyword>
<evidence type="ECO:0000256" key="1">
    <source>
        <dbReference type="ARBA" id="ARBA00004149"/>
    </source>
</evidence>
<evidence type="ECO:0000256" key="13">
    <source>
        <dbReference type="ARBA" id="ARBA00022953"/>
    </source>
</evidence>
<evidence type="ECO:0000256" key="10">
    <source>
        <dbReference type="ARBA" id="ARBA00022801"/>
    </source>
</evidence>
<keyword evidence="14 18" id="KW-1133">Transmembrane helix</keyword>
<dbReference type="PROSITE" id="PS51218">
    <property type="entry name" value="SF3_HELICASE_2"/>
    <property type="match status" value="1"/>
</dbReference>
<evidence type="ECO:0000256" key="6">
    <source>
        <dbReference type="ARBA" id="ARBA00022679"/>
    </source>
</evidence>
<evidence type="ECO:0000256" key="17">
    <source>
        <dbReference type="SAM" id="MobiDB-lite"/>
    </source>
</evidence>
<dbReference type="EMBL" id="OP374158">
    <property type="protein sequence ID" value="WAJ59634.1"/>
    <property type="molecule type" value="Genomic_RNA"/>
</dbReference>
<dbReference type="GO" id="GO:0003723">
    <property type="term" value="F:RNA binding"/>
    <property type="evidence" value="ECO:0007669"/>
    <property type="project" value="InterPro"/>
</dbReference>
<evidence type="ECO:0000256" key="8">
    <source>
        <dbReference type="ARBA" id="ARBA00022695"/>
    </source>
</evidence>
<keyword evidence="4" id="KW-0696">RNA-directed RNA polymerase</keyword>
<evidence type="ECO:0000256" key="16">
    <source>
        <dbReference type="ARBA" id="ARBA00031919"/>
    </source>
</evidence>
<organism evidence="22 23">
    <name type="scientific">Paris nepovirus 1</name>
    <dbReference type="NCBI Taxonomy" id="3002895"/>
    <lineage>
        <taxon>Viruses</taxon>
        <taxon>Riboviria</taxon>
        <taxon>Orthornavirae</taxon>
        <taxon>Pisuviricota</taxon>
        <taxon>Pisoniviricetes</taxon>
        <taxon>Picornavirales</taxon>
        <taxon>Secoviridae</taxon>
        <taxon>Comovirinae</taxon>
        <taxon>Nepovirus</taxon>
        <taxon>Nepovirus alphaparis</taxon>
    </lineage>
</organism>
<evidence type="ECO:0000313" key="23">
    <source>
        <dbReference type="Proteomes" id="UP001262678"/>
    </source>
</evidence>
<evidence type="ECO:0000259" key="19">
    <source>
        <dbReference type="PROSITE" id="PS50507"/>
    </source>
</evidence>
<dbReference type="InterPro" id="IPR043502">
    <property type="entry name" value="DNA/RNA_pol_sf"/>
</dbReference>
<name>A0AAF0A0Q4_9SECO</name>
<evidence type="ECO:0000256" key="7">
    <source>
        <dbReference type="ARBA" id="ARBA00022692"/>
    </source>
</evidence>
<keyword evidence="13" id="KW-0693">Viral RNA replication</keyword>
<evidence type="ECO:0000256" key="11">
    <source>
        <dbReference type="ARBA" id="ARBA00022807"/>
    </source>
</evidence>
<dbReference type="Proteomes" id="UP001262678">
    <property type="component" value="Genome"/>
</dbReference>
<feature type="domain" description="Peptidase C3" evidence="21">
    <location>
        <begin position="1228"/>
        <end position="1437"/>
    </location>
</feature>
<reference evidence="22 23" key="1">
    <citation type="submission" date="2022-09" db="EMBL/GenBank/DDBJ databases">
        <authorList>
            <person name="Li F."/>
            <person name="Lan P.X."/>
            <person name="He P."/>
        </authorList>
    </citation>
    <scope>NUCLEOTIDE SEQUENCE [LARGE SCALE GENOMIC DNA]</scope>
    <source>
        <strain evidence="22">YLJ</strain>
    </source>
</reference>
<keyword evidence="7 18" id="KW-0812">Transmembrane</keyword>
<evidence type="ECO:0000256" key="14">
    <source>
        <dbReference type="ARBA" id="ARBA00022989"/>
    </source>
</evidence>
<dbReference type="GO" id="GO:0003968">
    <property type="term" value="F:RNA-directed RNA polymerase activity"/>
    <property type="evidence" value="ECO:0007669"/>
    <property type="project" value="UniProtKB-KW"/>
</dbReference>
<dbReference type="GO" id="GO:0044166">
    <property type="term" value="C:host cell endoplasmic reticulum lumen"/>
    <property type="evidence" value="ECO:0007669"/>
    <property type="project" value="UniProtKB-SubCell"/>
</dbReference>
<protein>
    <recommendedName>
        <fullName evidence="3">RNA1 polyprotein</fullName>
    </recommendedName>
    <alternativeName>
        <fullName evidence="16">P1</fullName>
    </alternativeName>
</protein>
<dbReference type="InterPro" id="IPR044067">
    <property type="entry name" value="PCV_3C_PRO"/>
</dbReference>
<feature type="transmembrane region" description="Helical" evidence="18">
    <location>
        <begin position="513"/>
        <end position="532"/>
    </location>
</feature>
<dbReference type="PROSITE" id="PS50507">
    <property type="entry name" value="RDRP_SSRNA_POS"/>
    <property type="match status" value="1"/>
</dbReference>
<feature type="transmembrane region" description="Helical" evidence="18">
    <location>
        <begin position="1160"/>
        <end position="1182"/>
    </location>
</feature>
<feature type="compositionally biased region" description="Polar residues" evidence="17">
    <location>
        <begin position="32"/>
        <end position="41"/>
    </location>
</feature>
<dbReference type="GO" id="GO:0003724">
    <property type="term" value="F:RNA helicase activity"/>
    <property type="evidence" value="ECO:0007669"/>
    <property type="project" value="InterPro"/>
</dbReference>
<evidence type="ECO:0000256" key="4">
    <source>
        <dbReference type="ARBA" id="ARBA00022484"/>
    </source>
</evidence>
<dbReference type="InterPro" id="IPR007094">
    <property type="entry name" value="RNA-dir_pol_PSvirus"/>
</dbReference>
<evidence type="ECO:0000256" key="18">
    <source>
        <dbReference type="SAM" id="Phobius"/>
    </source>
</evidence>
<keyword evidence="6" id="KW-0808">Transferase</keyword>
<evidence type="ECO:0000256" key="2">
    <source>
        <dbReference type="ARBA" id="ARBA00004517"/>
    </source>
</evidence>
<accession>A0AAF0A0Q4</accession>
<evidence type="ECO:0000256" key="5">
    <source>
        <dbReference type="ARBA" id="ARBA00022670"/>
    </source>
</evidence>
<dbReference type="GO" id="GO:0039694">
    <property type="term" value="P:viral RNA genome replication"/>
    <property type="evidence" value="ECO:0007669"/>
    <property type="project" value="InterPro"/>
</dbReference>
<feature type="transmembrane region" description="Helical" evidence="18">
    <location>
        <begin position="544"/>
        <end position="562"/>
    </location>
</feature>
<dbReference type="GO" id="GO:0006351">
    <property type="term" value="P:DNA-templated transcription"/>
    <property type="evidence" value="ECO:0007669"/>
    <property type="project" value="InterPro"/>
</dbReference>
<evidence type="ECO:0000259" key="20">
    <source>
        <dbReference type="PROSITE" id="PS51218"/>
    </source>
</evidence>
<dbReference type="SUPFAM" id="SSF56672">
    <property type="entry name" value="DNA/RNA polymerases"/>
    <property type="match status" value="1"/>
</dbReference>
<comment type="subcellular location">
    <subcellularLocation>
        <location evidence="1">Host endoplasmic reticulum lumen</location>
    </subcellularLocation>
    <subcellularLocation>
        <location evidence="2">Host endoplasmic reticulum membrane</location>
        <topology evidence="2">Single-pass membrane protein</topology>
    </subcellularLocation>
</comment>
<keyword evidence="18" id="KW-0472">Membrane</keyword>
<dbReference type="GO" id="GO:0005524">
    <property type="term" value="F:ATP binding"/>
    <property type="evidence" value="ECO:0007669"/>
    <property type="project" value="UniProtKB-KW"/>
</dbReference>
<dbReference type="InterPro" id="IPR043128">
    <property type="entry name" value="Rev_trsase/Diguanyl_cyclase"/>
</dbReference>
<dbReference type="PROSITE" id="PS51874">
    <property type="entry name" value="PCV_3C_PRO"/>
    <property type="match status" value="1"/>
</dbReference>
<keyword evidence="12" id="KW-0067">ATP-binding</keyword>
<proteinExistence type="predicted"/>
<dbReference type="GO" id="GO:0004197">
    <property type="term" value="F:cysteine-type endopeptidase activity"/>
    <property type="evidence" value="ECO:0007669"/>
    <property type="project" value="InterPro"/>
</dbReference>
<dbReference type="GO" id="GO:0044167">
    <property type="term" value="C:host cell endoplasmic reticulum membrane"/>
    <property type="evidence" value="ECO:0007669"/>
    <property type="project" value="UniProtKB-SubCell"/>
</dbReference>
<keyword evidence="8" id="KW-0548">Nucleotidyltransferase</keyword>